<evidence type="ECO:0000256" key="2">
    <source>
        <dbReference type="ARBA" id="ARBA00022448"/>
    </source>
</evidence>
<evidence type="ECO:0000256" key="10">
    <source>
        <dbReference type="ARBA" id="ARBA00023237"/>
    </source>
</evidence>
<dbReference type="Gene3D" id="2.170.130.10">
    <property type="entry name" value="TonB-dependent receptor, plug domain"/>
    <property type="match status" value="1"/>
</dbReference>
<evidence type="ECO:0000259" key="12">
    <source>
        <dbReference type="Pfam" id="PF07715"/>
    </source>
</evidence>
<evidence type="ECO:0000256" key="5">
    <source>
        <dbReference type="ARBA" id="ARBA00022729"/>
    </source>
</evidence>
<keyword evidence="4" id="KW-0812">Transmembrane</keyword>
<organism evidence="13">
    <name type="scientific">uncultured prokaryote</name>
    <dbReference type="NCBI Taxonomy" id="198431"/>
    <lineage>
        <taxon>unclassified sequences</taxon>
        <taxon>environmental samples</taxon>
    </lineage>
</organism>
<keyword evidence="6" id="KW-0408">Iron</keyword>
<keyword evidence="3" id="KW-0410">Iron transport</keyword>
<dbReference type="PANTHER" id="PTHR32552:SF68">
    <property type="entry name" value="FERRICHROME OUTER MEMBRANE TRANSPORTER_PHAGE RECEPTOR"/>
    <property type="match status" value="1"/>
</dbReference>
<evidence type="ECO:0000256" key="6">
    <source>
        <dbReference type="ARBA" id="ARBA00023004"/>
    </source>
</evidence>
<keyword evidence="9" id="KW-0472">Membrane</keyword>
<evidence type="ECO:0000256" key="4">
    <source>
        <dbReference type="ARBA" id="ARBA00022692"/>
    </source>
</evidence>
<dbReference type="InterPro" id="IPR012910">
    <property type="entry name" value="Plug_dom"/>
</dbReference>
<evidence type="ECO:0000313" key="13">
    <source>
        <dbReference type="EMBL" id="AGE14062.1"/>
    </source>
</evidence>
<dbReference type="PROSITE" id="PS52016">
    <property type="entry name" value="TONB_DEPENDENT_REC_3"/>
    <property type="match status" value="1"/>
</dbReference>
<dbReference type="InterPro" id="IPR036942">
    <property type="entry name" value="Beta-barrel_TonB_sf"/>
</dbReference>
<evidence type="ECO:0000256" key="1">
    <source>
        <dbReference type="ARBA" id="ARBA00004571"/>
    </source>
</evidence>
<dbReference type="InterPro" id="IPR039426">
    <property type="entry name" value="TonB-dep_rcpt-like"/>
</dbReference>
<name>M1GL92_9ZZZZ</name>
<sequence>MLAKVVLGLFAAQAAPWAMAYNLGSVSAEGSGAPLPTQGPATQESPTQASLTATEPQTIISQQYISNNLSPAADYNDIAAIAPSVWNVSPNGAGAGDAPAVTMRSFQDGQYNVTFDGIPFYDGADFTHHVTAYFMAFDTKDMVIDRGPGGAAMLGQATYGGTMMMHSKDPEGTHGVTAYAGYGSFATKQVGVRYDTGMLQNYGDLSAFISYKHMDSQGFLTNNPASRDNVFMKFIKPLSGDSALIFVSMLNRSRQNLSPGALLGPGAVGVTGSVPNSMAQNGYNYGYNNNPGSQSYWGYNSDQFKTDFEYLGYQSRSGNWQFDNKVYTYSYRHDASITNNPNGATAAFTDGSIGGLGVDANGAPLAGATDVGGQYQLTHYRSVGDVMRFTRSYGLNDLKFGLWLDHQVHNSTGQVVDFTNPGAAPSGLLLQAENSTTTTIQPYAEFVWRPTDKWAITPGLKYNSFTRKYVGGALPADPGAGVTATPSFAANKTWGAMLPNFDAHYYLNDQTAFYGQFAEGLLAPTWAAFTHNSTAAGALASAGSDAAQKTKNYQIGATWKTPDITLAGDLYYITNSNFLNRYSAGAYSVFQDLGTATFKGIEGEASYYIGHGFDVFANASVNDSASPNGVVQMAPQNTAAAGLTYAMGPYYASLTTKKIGGRYAGQDAAGNPVHFGSYAVTDLAMAYSFTQKTKVDVQVGNLFNRQEPIMSVANGIANNNPLFYNILGRNVNVTVTTSFF</sequence>
<dbReference type="Pfam" id="PF00593">
    <property type="entry name" value="TonB_dep_Rec_b-barrel"/>
    <property type="match status" value="1"/>
</dbReference>
<dbReference type="Pfam" id="PF07715">
    <property type="entry name" value="Plug"/>
    <property type="match status" value="1"/>
</dbReference>
<reference evidence="13" key="1">
    <citation type="journal article" date="2013" name="Appl. Environ. Microbiol.">
        <title>RubisCO Gene Clusters Found in a Metagenome Microarray from Acid Mine Drainage.</title>
        <authorList>
            <person name="Guo X."/>
            <person name="Yin H."/>
            <person name="Cong J."/>
            <person name="Dai Z."/>
            <person name="Liang Y."/>
            <person name="Liu X."/>
        </authorList>
    </citation>
    <scope>NUCLEOTIDE SEQUENCE</scope>
</reference>
<evidence type="ECO:0000256" key="8">
    <source>
        <dbReference type="ARBA" id="ARBA00023077"/>
    </source>
</evidence>
<feature type="domain" description="TonB-dependent receptor-like beta-barrel" evidence="11">
    <location>
        <begin position="275"/>
        <end position="702"/>
    </location>
</feature>
<keyword evidence="8" id="KW-0798">TonB box</keyword>
<evidence type="ECO:0000259" key="11">
    <source>
        <dbReference type="Pfam" id="PF00593"/>
    </source>
</evidence>
<keyword evidence="13" id="KW-0675">Receptor</keyword>
<evidence type="ECO:0000256" key="9">
    <source>
        <dbReference type="ARBA" id="ARBA00023136"/>
    </source>
</evidence>
<dbReference type="SUPFAM" id="SSF56935">
    <property type="entry name" value="Porins"/>
    <property type="match status" value="1"/>
</dbReference>
<accession>M1GL92</accession>
<keyword evidence="10" id="KW-0998">Cell outer membrane</keyword>
<dbReference type="InterPro" id="IPR000531">
    <property type="entry name" value="Beta-barrel_TonB"/>
</dbReference>
<dbReference type="EMBL" id="JQ815894">
    <property type="protein sequence ID" value="AGE14062.1"/>
    <property type="molecule type" value="Genomic_DNA"/>
</dbReference>
<evidence type="ECO:0000256" key="3">
    <source>
        <dbReference type="ARBA" id="ARBA00022496"/>
    </source>
</evidence>
<keyword evidence="5" id="KW-0732">Signal</keyword>
<dbReference type="AlphaFoldDB" id="M1GL92"/>
<dbReference type="Gene3D" id="2.40.170.20">
    <property type="entry name" value="TonB-dependent receptor, beta-barrel domain"/>
    <property type="match status" value="1"/>
</dbReference>
<feature type="domain" description="TonB-dependent receptor plug" evidence="12">
    <location>
        <begin position="54"/>
        <end position="162"/>
    </location>
</feature>
<dbReference type="PANTHER" id="PTHR32552">
    <property type="entry name" value="FERRICHROME IRON RECEPTOR-RELATED"/>
    <property type="match status" value="1"/>
</dbReference>
<evidence type="ECO:0000256" key="7">
    <source>
        <dbReference type="ARBA" id="ARBA00023065"/>
    </source>
</evidence>
<comment type="subcellular location">
    <subcellularLocation>
        <location evidence="1">Cell outer membrane</location>
        <topology evidence="1">Multi-pass membrane protein</topology>
    </subcellularLocation>
</comment>
<keyword evidence="7" id="KW-0406">Ion transport</keyword>
<dbReference type="GO" id="GO:0006826">
    <property type="term" value="P:iron ion transport"/>
    <property type="evidence" value="ECO:0007669"/>
    <property type="project" value="UniProtKB-KW"/>
</dbReference>
<keyword evidence="2" id="KW-0813">Transport</keyword>
<dbReference type="InterPro" id="IPR037066">
    <property type="entry name" value="Plug_dom_sf"/>
</dbReference>
<protein>
    <submittedName>
        <fullName evidence="13">TonB-dependent outer membrane receptor</fullName>
    </submittedName>
</protein>
<proteinExistence type="predicted"/>